<evidence type="ECO:0000313" key="1">
    <source>
        <dbReference type="EMBL" id="MPC90555.1"/>
    </source>
</evidence>
<reference evidence="1 2" key="1">
    <citation type="submission" date="2019-05" db="EMBL/GenBank/DDBJ databases">
        <title>Another draft genome of Portunus trituberculatus and its Hox gene families provides insights of decapod evolution.</title>
        <authorList>
            <person name="Jeong J.-H."/>
            <person name="Song I."/>
            <person name="Kim S."/>
            <person name="Choi T."/>
            <person name="Kim D."/>
            <person name="Ryu S."/>
            <person name="Kim W."/>
        </authorList>
    </citation>
    <scope>NUCLEOTIDE SEQUENCE [LARGE SCALE GENOMIC DNA]</scope>
    <source>
        <tissue evidence="1">Muscle</tissue>
    </source>
</reference>
<dbReference type="Proteomes" id="UP000324222">
    <property type="component" value="Unassembled WGS sequence"/>
</dbReference>
<organism evidence="1 2">
    <name type="scientific">Portunus trituberculatus</name>
    <name type="common">Swimming crab</name>
    <name type="synonym">Neptunus trituberculatus</name>
    <dbReference type="NCBI Taxonomy" id="210409"/>
    <lineage>
        <taxon>Eukaryota</taxon>
        <taxon>Metazoa</taxon>
        <taxon>Ecdysozoa</taxon>
        <taxon>Arthropoda</taxon>
        <taxon>Crustacea</taxon>
        <taxon>Multicrustacea</taxon>
        <taxon>Malacostraca</taxon>
        <taxon>Eumalacostraca</taxon>
        <taxon>Eucarida</taxon>
        <taxon>Decapoda</taxon>
        <taxon>Pleocyemata</taxon>
        <taxon>Brachyura</taxon>
        <taxon>Eubrachyura</taxon>
        <taxon>Portunoidea</taxon>
        <taxon>Portunidae</taxon>
        <taxon>Portuninae</taxon>
        <taxon>Portunus</taxon>
    </lineage>
</organism>
<comment type="caution">
    <text evidence="1">The sequence shown here is derived from an EMBL/GenBank/DDBJ whole genome shotgun (WGS) entry which is preliminary data.</text>
</comment>
<gene>
    <name evidence="1" type="ORF">E2C01_085548</name>
</gene>
<protein>
    <submittedName>
        <fullName evidence="1">Uncharacterized protein</fullName>
    </submittedName>
</protein>
<keyword evidence="2" id="KW-1185">Reference proteome</keyword>
<dbReference type="AlphaFoldDB" id="A0A5B7J750"/>
<evidence type="ECO:0000313" key="2">
    <source>
        <dbReference type="Proteomes" id="UP000324222"/>
    </source>
</evidence>
<proteinExistence type="predicted"/>
<accession>A0A5B7J750</accession>
<sequence length="134" mass="14748">MSRNHKALRSWLRRSPAKTDCVDLCFRLMGLTKCNLLKLPELKQVIDAEGISNQSLVSSPPASSSLRCPLTAIPLHPSTPSYSSLFVLFTSNIEGPSGGLSRASQVRRTLKDLLAGPEIWVLSLEESQTQRQNT</sequence>
<name>A0A5B7J750_PORTR</name>
<dbReference type="EMBL" id="VSRR010084792">
    <property type="protein sequence ID" value="MPC90555.1"/>
    <property type="molecule type" value="Genomic_DNA"/>
</dbReference>